<evidence type="ECO:0000256" key="1">
    <source>
        <dbReference type="ARBA" id="ARBA00022468"/>
    </source>
</evidence>
<proteinExistence type="predicted"/>
<gene>
    <name evidence="8" type="ORF">DACRYDRAFT_20948</name>
</gene>
<dbReference type="PANTHER" id="PTHR46075">
    <property type="entry name" value="CHIMERIN FAMILY MEMBER"/>
    <property type="match status" value="1"/>
</dbReference>
<evidence type="ECO:0000313" key="8">
    <source>
        <dbReference type="EMBL" id="EJU04405.1"/>
    </source>
</evidence>
<dbReference type="GO" id="GO:0046872">
    <property type="term" value="F:metal ion binding"/>
    <property type="evidence" value="ECO:0007669"/>
    <property type="project" value="UniProtKB-KW"/>
</dbReference>
<feature type="compositionally biased region" description="Polar residues" evidence="5">
    <location>
        <begin position="162"/>
        <end position="174"/>
    </location>
</feature>
<dbReference type="PROSITE" id="PS50238">
    <property type="entry name" value="RHOGAP"/>
    <property type="match status" value="1"/>
</dbReference>
<dbReference type="InterPro" id="IPR008936">
    <property type="entry name" value="Rho_GTPase_activation_prot"/>
</dbReference>
<dbReference type="CDD" id="cd00159">
    <property type="entry name" value="RhoGAP"/>
    <property type="match status" value="1"/>
</dbReference>
<dbReference type="PANTHER" id="PTHR46075:SF2">
    <property type="entry name" value="RHO GTPASE ACTIVATING PROTEIN AT 5A, ISOFORM A"/>
    <property type="match status" value="1"/>
</dbReference>
<feature type="compositionally biased region" description="Low complexity" evidence="5">
    <location>
        <begin position="551"/>
        <end position="562"/>
    </location>
</feature>
<feature type="domain" description="Rho-GAP" evidence="7">
    <location>
        <begin position="644"/>
        <end position="839"/>
    </location>
</feature>
<dbReference type="PROSITE" id="PS50081">
    <property type="entry name" value="ZF_DAG_PE_2"/>
    <property type="match status" value="1"/>
</dbReference>
<feature type="compositionally biased region" description="Low complexity" evidence="5">
    <location>
        <begin position="194"/>
        <end position="203"/>
    </location>
</feature>
<dbReference type="FunFam" id="1.10.555.10:FF:000043">
    <property type="entry name" value="Rho GTPase activator Rga"/>
    <property type="match status" value="1"/>
</dbReference>
<dbReference type="OrthoDB" id="79452at2759"/>
<evidence type="ECO:0000259" key="7">
    <source>
        <dbReference type="PROSITE" id="PS50238"/>
    </source>
</evidence>
<keyword evidence="2" id="KW-0479">Metal-binding</keyword>
<evidence type="ECO:0000256" key="3">
    <source>
        <dbReference type="ARBA" id="ARBA00022833"/>
    </source>
</evidence>
<name>M5G8C7_DACPD</name>
<feature type="region of interest" description="Disordered" evidence="5">
    <location>
        <begin position="85"/>
        <end position="121"/>
    </location>
</feature>
<evidence type="ECO:0000256" key="4">
    <source>
        <dbReference type="SAM" id="Coils"/>
    </source>
</evidence>
<dbReference type="GeneID" id="63687220"/>
<dbReference type="HOGENOM" id="CLU_017132_0_0_1"/>
<dbReference type="InterPro" id="IPR051854">
    <property type="entry name" value="Rho-type_GAP"/>
</dbReference>
<feature type="region of interest" description="Disordered" evidence="5">
    <location>
        <begin position="1"/>
        <end position="41"/>
    </location>
</feature>
<keyword evidence="4" id="KW-0175">Coiled coil</keyword>
<protein>
    <submittedName>
        <fullName evidence="8">RhoGAP-domain-containing protein</fullName>
    </submittedName>
</protein>
<dbReference type="InterPro" id="IPR000198">
    <property type="entry name" value="RhoGAP_dom"/>
</dbReference>
<evidence type="ECO:0000256" key="5">
    <source>
        <dbReference type="SAM" id="MobiDB-lite"/>
    </source>
</evidence>
<dbReference type="SUPFAM" id="SSF57889">
    <property type="entry name" value="Cysteine-rich domain"/>
    <property type="match status" value="1"/>
</dbReference>
<dbReference type="Pfam" id="PF00620">
    <property type="entry name" value="RhoGAP"/>
    <property type="match status" value="1"/>
</dbReference>
<feature type="compositionally biased region" description="Basic and acidic residues" evidence="5">
    <location>
        <begin position="1"/>
        <end position="13"/>
    </location>
</feature>
<dbReference type="SMART" id="SM00324">
    <property type="entry name" value="RhoGAP"/>
    <property type="match status" value="1"/>
</dbReference>
<dbReference type="STRING" id="1858805.M5G8C7"/>
<feature type="region of interest" description="Disordered" evidence="5">
    <location>
        <begin position="448"/>
        <end position="509"/>
    </location>
</feature>
<evidence type="ECO:0000259" key="6">
    <source>
        <dbReference type="PROSITE" id="PS50081"/>
    </source>
</evidence>
<keyword evidence="9" id="KW-1185">Reference proteome</keyword>
<feature type="domain" description="Phorbol-ester/DAG-type" evidence="6">
    <location>
        <begin position="580"/>
        <end position="627"/>
    </location>
</feature>
<dbReference type="PROSITE" id="PS00479">
    <property type="entry name" value="ZF_DAG_PE_1"/>
    <property type="match status" value="1"/>
</dbReference>
<dbReference type="SMART" id="SM00109">
    <property type="entry name" value="C1"/>
    <property type="match status" value="1"/>
</dbReference>
<dbReference type="AlphaFoldDB" id="M5G8C7"/>
<dbReference type="InterPro" id="IPR046349">
    <property type="entry name" value="C1-like_sf"/>
</dbReference>
<dbReference type="Proteomes" id="UP000030653">
    <property type="component" value="Unassembled WGS sequence"/>
</dbReference>
<feature type="region of interest" description="Disordered" evidence="5">
    <location>
        <begin position="549"/>
        <end position="569"/>
    </location>
</feature>
<dbReference type="Pfam" id="PF00130">
    <property type="entry name" value="C1_1"/>
    <property type="match status" value="1"/>
</dbReference>
<dbReference type="InterPro" id="IPR002219">
    <property type="entry name" value="PKC_DAG/PE"/>
</dbReference>
<feature type="coiled-coil region" evidence="4">
    <location>
        <begin position="323"/>
        <end position="350"/>
    </location>
</feature>
<feature type="region of interest" description="Disordered" evidence="5">
    <location>
        <begin position="141"/>
        <end position="207"/>
    </location>
</feature>
<evidence type="ECO:0000313" key="9">
    <source>
        <dbReference type="Proteomes" id="UP000030653"/>
    </source>
</evidence>
<dbReference type="GO" id="GO:0005096">
    <property type="term" value="F:GTPase activator activity"/>
    <property type="evidence" value="ECO:0007669"/>
    <property type="project" value="UniProtKB-KW"/>
</dbReference>
<keyword evidence="3" id="KW-0862">Zinc</keyword>
<reference evidence="8 9" key="1">
    <citation type="journal article" date="2012" name="Science">
        <title>The Paleozoic origin of enzymatic lignin decomposition reconstructed from 31 fungal genomes.</title>
        <authorList>
            <person name="Floudas D."/>
            <person name="Binder M."/>
            <person name="Riley R."/>
            <person name="Barry K."/>
            <person name="Blanchette R.A."/>
            <person name="Henrissat B."/>
            <person name="Martinez A.T."/>
            <person name="Otillar R."/>
            <person name="Spatafora J.W."/>
            <person name="Yadav J.S."/>
            <person name="Aerts A."/>
            <person name="Benoit I."/>
            <person name="Boyd A."/>
            <person name="Carlson A."/>
            <person name="Copeland A."/>
            <person name="Coutinho P.M."/>
            <person name="de Vries R.P."/>
            <person name="Ferreira P."/>
            <person name="Findley K."/>
            <person name="Foster B."/>
            <person name="Gaskell J."/>
            <person name="Glotzer D."/>
            <person name="Gorecki P."/>
            <person name="Heitman J."/>
            <person name="Hesse C."/>
            <person name="Hori C."/>
            <person name="Igarashi K."/>
            <person name="Jurgens J.A."/>
            <person name="Kallen N."/>
            <person name="Kersten P."/>
            <person name="Kohler A."/>
            <person name="Kuees U."/>
            <person name="Kumar T.K.A."/>
            <person name="Kuo A."/>
            <person name="LaButti K."/>
            <person name="Larrondo L.F."/>
            <person name="Lindquist E."/>
            <person name="Ling A."/>
            <person name="Lombard V."/>
            <person name="Lucas S."/>
            <person name="Lundell T."/>
            <person name="Martin R."/>
            <person name="McLaughlin D.J."/>
            <person name="Morgenstern I."/>
            <person name="Morin E."/>
            <person name="Murat C."/>
            <person name="Nagy L.G."/>
            <person name="Nolan M."/>
            <person name="Ohm R.A."/>
            <person name="Patyshakuliyeva A."/>
            <person name="Rokas A."/>
            <person name="Ruiz-Duenas F.J."/>
            <person name="Sabat G."/>
            <person name="Salamov A."/>
            <person name="Samejima M."/>
            <person name="Schmutz J."/>
            <person name="Slot J.C."/>
            <person name="St John F."/>
            <person name="Stenlid J."/>
            <person name="Sun H."/>
            <person name="Sun S."/>
            <person name="Syed K."/>
            <person name="Tsang A."/>
            <person name="Wiebenga A."/>
            <person name="Young D."/>
            <person name="Pisabarro A."/>
            <person name="Eastwood D.C."/>
            <person name="Martin F."/>
            <person name="Cullen D."/>
            <person name="Grigoriev I.V."/>
            <person name="Hibbett D.S."/>
        </authorList>
    </citation>
    <scope>NUCLEOTIDE SEQUENCE [LARGE SCALE GENOMIC DNA]</scope>
    <source>
        <strain evidence="8 9">DJM-731 SS1</strain>
    </source>
</reference>
<evidence type="ECO:0000256" key="2">
    <source>
        <dbReference type="ARBA" id="ARBA00022723"/>
    </source>
</evidence>
<organism evidence="8 9">
    <name type="scientific">Dacryopinax primogenitus (strain DJM 731)</name>
    <name type="common">Brown rot fungus</name>
    <dbReference type="NCBI Taxonomy" id="1858805"/>
    <lineage>
        <taxon>Eukaryota</taxon>
        <taxon>Fungi</taxon>
        <taxon>Dikarya</taxon>
        <taxon>Basidiomycota</taxon>
        <taxon>Agaricomycotina</taxon>
        <taxon>Dacrymycetes</taxon>
        <taxon>Dacrymycetales</taxon>
        <taxon>Dacrymycetaceae</taxon>
        <taxon>Dacryopinax</taxon>
    </lineage>
</organism>
<dbReference type="Gene3D" id="1.10.555.10">
    <property type="entry name" value="Rho GTPase activation protein"/>
    <property type="match status" value="1"/>
</dbReference>
<feature type="compositionally biased region" description="Low complexity" evidence="5">
    <location>
        <begin position="485"/>
        <end position="504"/>
    </location>
</feature>
<accession>M5G8C7</accession>
<dbReference type="RefSeq" id="XP_040631299.1">
    <property type="nucleotide sequence ID" value="XM_040772158.1"/>
</dbReference>
<dbReference type="GO" id="GO:0007165">
    <property type="term" value="P:signal transduction"/>
    <property type="evidence" value="ECO:0007669"/>
    <property type="project" value="InterPro"/>
</dbReference>
<dbReference type="CDD" id="cd20824">
    <property type="entry name" value="C1_SpBZZ1-like"/>
    <property type="match status" value="1"/>
</dbReference>
<dbReference type="Gene3D" id="3.30.60.20">
    <property type="match status" value="1"/>
</dbReference>
<dbReference type="EMBL" id="JH795858">
    <property type="protein sequence ID" value="EJU04405.1"/>
    <property type="molecule type" value="Genomic_DNA"/>
</dbReference>
<dbReference type="SUPFAM" id="SSF48350">
    <property type="entry name" value="GTPase activation domain, GAP"/>
    <property type="match status" value="1"/>
</dbReference>
<keyword evidence="1" id="KW-0343">GTPase activation</keyword>
<sequence length="846" mass="93185">MDGSEDAARRADAVLDIADSLPAPEVEADGEDDQSTLAAPALPPMRFSLYGTDFSDILSRVAHSESERNLAELAVVVSPRLAGLQVEPSSAPPGPRSFADMWPSVSRDSGSTARASKDVTPTGLRHIVTSPSMTSIASVDRGTASAPPVTGSFLDGLPPTVRSPSPRISLSHSDASAGEEDDVLGPLSARSLNSSTTPASASPEPVLSAESVLQKMRDAIRDGERQGYVVLDMGSALGMLAAMESMTEKYTDLKSQYDGVKRKSQHYVKGLNVAGAEYDRELTHRREVEAEVTRLRVKVSDQAVRLTMLEAPERESMRLTEHGRVLKEQMDDLQRRVSKLKVERDVTIAEVEELAASKSTASNLEPPSQLHGDALSLRASHSLSQRLEEVKADYAKDLEALQQQRERLAREVQELRDARQQYRDETAMLQTRNDELSALLEQVLAQSDIRPAPTSSPLQRKPSRATPPSALVSPPGSRMRRADESLASVTTASTSTNLTGSLLGQEDRDESQRFVKIEKAELHTQEQPLTATTARRFRWYNKSSSNANVLSTAKAPASSSTTPAPPLPNGQERPNALAAMHNFQQHSILRLTRCEHCAEKMWGLHLRCIDCGIVTHARCQMLVKTSCRRPSMEKTSMEGTVFGRDLIEQARADSRDTPRMVPMIVEKCIEALEERGMDYEGIYRKTGGSSQCKNITQLFEKGPYDAFDLNDTEAYNDVSSITSVLKTWFRSLPNPLFTHALHDKFVSAGENPDQNARGSALTALIKQLPAEHYETVKFLMLHLHRVTNLAEVNRMNSQNLGVVFGPTLMRSQDRSREFSDMSGETQTVRWLIENAPVVFADPEIFS</sequence>
<feature type="coiled-coil region" evidence="4">
    <location>
        <begin position="384"/>
        <end position="432"/>
    </location>
</feature>